<sequence length="442" mass="49851">MDKELKSQVLRLFLQFVQKHVPLSEAVIASLGGEGREAAIWQEHGIPDSNGWLIERNRKRSANLISQLPYRYTSSLASFSRVFRSVAGSSRGVDAFHLDLCGTIEPNIDIARRIIPLVVQSRGRCLAITVADARRNASVDNFGKIEKWLSALLGFRYQRMRERLEAEQGKDRELAIMREIGFFFSITDLFLFYGRYRMPNRVRRYAYISHTSGAPFPMRTYFFHFSDKPQRIAAPKFARYLYGEWFKEPLYDLNRPPQEIVRTKETVVMSNGLKRLRAMAEAAGGEVLEALESLVAAAGNDRFTKFMGELTMLVASHGGQQLVASPTTSGKRKTTPGRNGDFLEAQVELLKAKAKSKVAYNKARIEVGMKFLEGPGRKSKKKAALTARAMFAQTQKGHRGGFMKRLAEHRPGLLNDTLAEYYTGITGVEVTLQDLRKEAGLQ</sequence>
<dbReference type="AlphaFoldDB" id="A0A1F5N7G3"/>
<organism evidence="1 2">
    <name type="scientific">Candidatus Doudnabacteria bacterium RIFCSPHIGHO2_01_FULL_41_86</name>
    <dbReference type="NCBI Taxonomy" id="1817821"/>
    <lineage>
        <taxon>Bacteria</taxon>
        <taxon>Candidatus Doudnaibacteriota</taxon>
    </lineage>
</organism>
<name>A0A1F5N7G3_9BACT</name>
<comment type="caution">
    <text evidence="1">The sequence shown here is derived from an EMBL/GenBank/DDBJ whole genome shotgun (WGS) entry which is preliminary data.</text>
</comment>
<evidence type="ECO:0000313" key="1">
    <source>
        <dbReference type="EMBL" id="OGE73585.1"/>
    </source>
</evidence>
<reference evidence="1 2" key="1">
    <citation type="journal article" date="2016" name="Nat. Commun.">
        <title>Thousands of microbial genomes shed light on interconnected biogeochemical processes in an aquifer system.</title>
        <authorList>
            <person name="Anantharaman K."/>
            <person name="Brown C.T."/>
            <person name="Hug L.A."/>
            <person name="Sharon I."/>
            <person name="Castelle C.J."/>
            <person name="Probst A.J."/>
            <person name="Thomas B.C."/>
            <person name="Singh A."/>
            <person name="Wilkins M.J."/>
            <person name="Karaoz U."/>
            <person name="Brodie E.L."/>
            <person name="Williams K.H."/>
            <person name="Hubbard S.S."/>
            <person name="Banfield J.F."/>
        </authorList>
    </citation>
    <scope>NUCLEOTIDE SEQUENCE [LARGE SCALE GENOMIC DNA]</scope>
</reference>
<proteinExistence type="predicted"/>
<evidence type="ECO:0000313" key="2">
    <source>
        <dbReference type="Proteomes" id="UP000177610"/>
    </source>
</evidence>
<protein>
    <submittedName>
        <fullName evidence="1">Uncharacterized protein</fullName>
    </submittedName>
</protein>
<dbReference type="EMBL" id="MFEH01000007">
    <property type="protein sequence ID" value="OGE73585.1"/>
    <property type="molecule type" value="Genomic_DNA"/>
</dbReference>
<dbReference type="Proteomes" id="UP000177610">
    <property type="component" value="Unassembled WGS sequence"/>
</dbReference>
<accession>A0A1F5N7G3</accession>
<gene>
    <name evidence="1" type="ORF">A2717_03160</name>
</gene>